<dbReference type="CDD" id="cd00176">
    <property type="entry name" value="SPEC"/>
    <property type="match status" value="1"/>
</dbReference>
<organism evidence="5 6">
    <name type="scientific">Phrynosoma platyrhinos</name>
    <name type="common">Desert horned lizard</name>
    <dbReference type="NCBI Taxonomy" id="52577"/>
    <lineage>
        <taxon>Eukaryota</taxon>
        <taxon>Metazoa</taxon>
        <taxon>Chordata</taxon>
        <taxon>Craniata</taxon>
        <taxon>Vertebrata</taxon>
        <taxon>Euteleostomi</taxon>
        <taxon>Lepidosauria</taxon>
        <taxon>Squamata</taxon>
        <taxon>Bifurcata</taxon>
        <taxon>Unidentata</taxon>
        <taxon>Episquamata</taxon>
        <taxon>Toxicofera</taxon>
        <taxon>Iguania</taxon>
        <taxon>Phrynosomatidae</taxon>
        <taxon>Phrynosomatinae</taxon>
        <taxon>Phrynosoma</taxon>
    </lineage>
</organism>
<sequence>MVECLERLRGRMQPPPAVRGDAAWLQEQLRENSLQLAELEKLGVALETLRGQGAELLATMQTSANEGMHHNTSPGVQSPEPGAQPSPSPPLRLPLSGAEGGGWARGQEAFRWCSGQTVSPSPFLLLGTEIWGRVEQLLRQWQEMWAQSEERERWLRGLLALADRFWHSLADLAVTLSDTQQAVLEEHEATSDPAAIRARLEAMQALREEIDAVQSELDSLGSLGVELMASCGDLEKPDVTKSLDDLYLHWHSVSKVWTERQTQLEEQLKASLAYQEAMEHQLEAALLGLGQFQNQLEELLQWLLHTTEQLAAGPTAFPLDLQSCEIELAKHKQVLRNDVLSHTHTVQSVQEAGQGLLLSSGAEAEGGLQSRLQQLSQRWDLILHEIESHQQQLESNLSQVNWDPANS</sequence>
<feature type="compositionally biased region" description="Pro residues" evidence="4">
    <location>
        <begin position="82"/>
        <end position="92"/>
    </location>
</feature>
<dbReference type="Proteomes" id="UP000826234">
    <property type="component" value="Unassembled WGS sequence"/>
</dbReference>
<evidence type="ECO:0000256" key="1">
    <source>
        <dbReference type="ARBA" id="ARBA00022737"/>
    </source>
</evidence>
<keyword evidence="3" id="KW-0175">Coiled coil</keyword>
<dbReference type="InterPro" id="IPR002017">
    <property type="entry name" value="Spectrin_repeat"/>
</dbReference>
<feature type="coiled-coil region" evidence="3">
    <location>
        <begin position="196"/>
        <end position="223"/>
    </location>
</feature>
<keyword evidence="6" id="KW-1185">Reference proteome</keyword>
<comment type="caution">
    <text evidence="5">The sequence shown here is derived from an EMBL/GenBank/DDBJ whole genome shotgun (WGS) entry which is preliminary data.</text>
</comment>
<proteinExistence type="predicted"/>
<dbReference type="Pfam" id="PF00435">
    <property type="entry name" value="Spectrin"/>
    <property type="match status" value="2"/>
</dbReference>
<dbReference type="Gene3D" id="1.20.58.60">
    <property type="match status" value="2"/>
</dbReference>
<evidence type="ECO:0000313" key="6">
    <source>
        <dbReference type="Proteomes" id="UP000826234"/>
    </source>
</evidence>
<reference evidence="5 6" key="1">
    <citation type="journal article" date="2022" name="Gigascience">
        <title>A chromosome-level genome assembly and annotation of the desert horned lizard, Phrynosoma platyrhinos, provides insight into chromosomal rearrangements among reptiles.</title>
        <authorList>
            <person name="Koochekian N."/>
            <person name="Ascanio A."/>
            <person name="Farleigh K."/>
            <person name="Card D.C."/>
            <person name="Schield D.R."/>
            <person name="Castoe T.A."/>
            <person name="Jezkova T."/>
        </authorList>
    </citation>
    <scope>NUCLEOTIDE SEQUENCE [LARGE SCALE GENOMIC DNA]</scope>
    <source>
        <strain evidence="5">NK-2021</strain>
    </source>
</reference>
<protein>
    <submittedName>
        <fullName evidence="5">Uncharacterized protein</fullName>
    </submittedName>
</protein>
<dbReference type="SUPFAM" id="SSF46966">
    <property type="entry name" value="Spectrin repeat"/>
    <property type="match status" value="3"/>
</dbReference>
<feature type="region of interest" description="Disordered" evidence="4">
    <location>
        <begin position="65"/>
        <end position="100"/>
    </location>
</feature>
<evidence type="ECO:0000256" key="4">
    <source>
        <dbReference type="SAM" id="MobiDB-lite"/>
    </source>
</evidence>
<dbReference type="SMART" id="SM00150">
    <property type="entry name" value="SPEC"/>
    <property type="match status" value="2"/>
</dbReference>
<gene>
    <name evidence="5" type="ORF">JD844_015332</name>
</gene>
<dbReference type="PANTHER" id="PTHR11915">
    <property type="entry name" value="SPECTRIN/FILAMIN RELATED CYTOSKELETAL PROTEIN"/>
    <property type="match status" value="1"/>
</dbReference>
<keyword evidence="2" id="KW-0009">Actin-binding</keyword>
<feature type="compositionally biased region" description="Polar residues" evidence="4">
    <location>
        <begin position="65"/>
        <end position="76"/>
    </location>
</feature>
<keyword evidence="1" id="KW-0677">Repeat</keyword>
<name>A0ABQ7SIY1_PHRPL</name>
<evidence type="ECO:0000256" key="3">
    <source>
        <dbReference type="SAM" id="Coils"/>
    </source>
</evidence>
<dbReference type="InterPro" id="IPR018159">
    <property type="entry name" value="Spectrin/alpha-actinin"/>
</dbReference>
<dbReference type="EMBL" id="JAIPUX010005289">
    <property type="protein sequence ID" value="KAH0617296.1"/>
    <property type="molecule type" value="Genomic_DNA"/>
</dbReference>
<evidence type="ECO:0000256" key="2">
    <source>
        <dbReference type="ARBA" id="ARBA00023203"/>
    </source>
</evidence>
<accession>A0ABQ7SIY1</accession>
<evidence type="ECO:0000313" key="5">
    <source>
        <dbReference type="EMBL" id="KAH0617296.1"/>
    </source>
</evidence>